<protein>
    <recommendedName>
        <fullName evidence="3">DJ-1/PfpI domain-containing protein</fullName>
    </recommendedName>
</protein>
<gene>
    <name evidence="1" type="ORF">BVI061214_00219</name>
</gene>
<evidence type="ECO:0008006" key="3">
    <source>
        <dbReference type="Google" id="ProtNLM"/>
    </source>
</evidence>
<dbReference type="Proteomes" id="UP000037685">
    <property type="component" value="Unassembled WGS sequence"/>
</dbReference>
<comment type="caution">
    <text evidence="1">The sequence shown here is derived from an EMBL/GenBank/DDBJ whole genome shotgun (WGS) entry which is preliminary data.</text>
</comment>
<dbReference type="EMBL" id="LHCI01000106">
    <property type="protein sequence ID" value="KOX89070.1"/>
    <property type="molecule type" value="Genomic_DNA"/>
</dbReference>
<dbReference type="SUPFAM" id="SSF52317">
    <property type="entry name" value="Class I glutamine amidotransferase-like"/>
    <property type="match status" value="1"/>
</dbReference>
<dbReference type="PATRIC" id="fig|271.14.peg.309"/>
<dbReference type="InterPro" id="IPR029062">
    <property type="entry name" value="Class_I_gatase-like"/>
</dbReference>
<proteinExistence type="predicted"/>
<reference evidence="2" key="1">
    <citation type="submission" date="2015-07" db="EMBL/GenBank/DDBJ databases">
        <authorList>
            <person name="Zylicz-Stachula A."/>
            <person name="Jezewska-Frackowiak J."/>
            <person name="Czajkowska E."/>
            <person name="Skowron P.M."/>
        </authorList>
    </citation>
    <scope>NUCLEOTIDE SEQUENCE [LARGE SCALE GENOMIC DNA]</scope>
    <source>
        <strain evidence="2">ATCC 25104 / DSM 625 / JCM 10724 / NBRC 103206 / NCIMB 11243 / YT-1</strain>
    </source>
</reference>
<dbReference type="Gene3D" id="3.40.50.880">
    <property type="match status" value="1"/>
</dbReference>
<accession>A0A0N0BL56</accession>
<name>A0A0N0BL56_THEAQ</name>
<organism evidence="1 2">
    <name type="scientific">Thermus aquaticus</name>
    <dbReference type="NCBI Taxonomy" id="271"/>
    <lineage>
        <taxon>Bacteria</taxon>
        <taxon>Thermotogati</taxon>
        <taxon>Deinococcota</taxon>
        <taxon>Deinococci</taxon>
        <taxon>Thermales</taxon>
        <taxon>Thermaceae</taxon>
        <taxon>Thermus</taxon>
    </lineage>
</organism>
<dbReference type="AlphaFoldDB" id="A0A0N0BL56"/>
<sequence>MAPRVLSVLLLPEFSELEAALALEWARRLELPACTVAKGRKGTPALAGSVWTPTYAFPAAPPPKALLIPGARRPERPAKDPTWLAYLEEVWEGLEVLFLGFNAHLFLAEAGRLPPRVAAGEEVAERLREMGYRVEARPFLREGRVYATKGGLALLSALSDWVGKAVEL</sequence>
<evidence type="ECO:0000313" key="1">
    <source>
        <dbReference type="EMBL" id="KOX89070.1"/>
    </source>
</evidence>
<evidence type="ECO:0000313" key="2">
    <source>
        <dbReference type="Proteomes" id="UP000037685"/>
    </source>
</evidence>